<keyword evidence="2" id="KW-0067">ATP-binding</keyword>
<dbReference type="Gene3D" id="3.40.1360.10">
    <property type="match status" value="1"/>
</dbReference>
<keyword evidence="2" id="KW-0547">Nucleotide-binding</keyword>
<dbReference type="SUPFAM" id="SSF52540">
    <property type="entry name" value="P-loop containing nucleoside triphosphate hydrolases"/>
    <property type="match status" value="1"/>
</dbReference>
<dbReference type="Proteomes" id="UP000031602">
    <property type="component" value="Segment"/>
</dbReference>
<keyword evidence="2" id="KW-0378">Hydrolase</keyword>
<organism evidence="2 3">
    <name type="scientific">Escherichia phage vB_EcoP_SU10</name>
    <dbReference type="NCBI Taxonomy" id="1519788"/>
    <lineage>
        <taxon>Viruses</taxon>
        <taxon>Duplodnaviria</taxon>
        <taxon>Heunggongvirae</taxon>
        <taxon>Uroviricota</taxon>
        <taxon>Caudoviricetes</taxon>
        <taxon>Mktvariviridae</taxon>
        <taxon>Gordonclarkvirinae</taxon>
        <taxon>Kuravirus</taxon>
        <taxon>Kuravirus CHD5UKE1</taxon>
        <taxon>Kuravirus SU10</taxon>
    </lineage>
</organism>
<evidence type="ECO:0000313" key="3">
    <source>
        <dbReference type="Proteomes" id="UP000031602"/>
    </source>
</evidence>
<sequence>MSKIILGDTGCKECISHGRDKTHNHMILFRNEETGEEWGSCNRCGNYEVFEKGTTPTPNEKKELSPEELREVLDDCLELPQGELTRRLIPKAVSERFECRIGLSQTDGQTPDSYFFPRERDGNIVGYEVKLLDSKKFYYVGSVKEADLFGMAQAQRGDVYNKKLFIFEDPLSCMSGFHVLTAFTNATNIKPACVSLPFGAGSISSVLSRNRDFVNGFEEVVLCMDNDDAGEIALTKGRSLFPHVKFARIPKGTFTYNGVEKEIKDANDMLLSGRGQELFNILKYSAKRESPAGAVTIFDCLDDALKKAEWGIPYPWKTLNEMTFGIRWGEVVAIGGGVGSGKTLIAHELVAHLCLEHGFNGGGFFLEEKVGMSVKNIAGKSASIPFHRPDVEYDEEDLRNEALRYADKFFLYDNFGQNEWEDIKQCIRFWVVENQCKFIILDNITALVSHLTPSEINTEISKIASELAGMCKELDFTAFVLSHLNAPAGGAPHEEGGQVREVQFTGSRSLMRWCQCIIGFERDKQADGLAKNLSVIRLLKERNYGQTGVCYTKYISETGRLVEREDFEVDEDNPFVLTNGEDAASLVNQADGASPW</sequence>
<dbReference type="GO" id="GO:0006260">
    <property type="term" value="P:DNA replication"/>
    <property type="evidence" value="ECO:0007669"/>
    <property type="project" value="InterPro"/>
</dbReference>
<dbReference type="Pfam" id="PF03796">
    <property type="entry name" value="DnaB_C"/>
    <property type="match status" value="1"/>
</dbReference>
<dbReference type="InterPro" id="IPR027417">
    <property type="entry name" value="P-loop_NTPase"/>
</dbReference>
<keyword evidence="2" id="KW-0347">Helicase</keyword>
<evidence type="ECO:0000313" key="2">
    <source>
        <dbReference type="EMBL" id="AIF71828.1"/>
    </source>
</evidence>
<dbReference type="EMBL" id="KM044272">
    <property type="protein sequence ID" value="AIF71828.1"/>
    <property type="molecule type" value="Genomic_DNA"/>
</dbReference>
<protein>
    <submittedName>
        <fullName evidence="2">Primase/helicase</fullName>
    </submittedName>
</protein>
<name>A0A0B4N1N0_9CAUD</name>
<dbReference type="CDD" id="cd01029">
    <property type="entry name" value="TOPRIM_primases"/>
    <property type="match status" value="1"/>
</dbReference>
<dbReference type="GO" id="GO:0003678">
    <property type="term" value="F:DNA helicase activity"/>
    <property type="evidence" value="ECO:0007669"/>
    <property type="project" value="InterPro"/>
</dbReference>
<evidence type="ECO:0000259" key="1">
    <source>
        <dbReference type="PROSITE" id="PS51199"/>
    </source>
</evidence>
<dbReference type="InterPro" id="IPR007694">
    <property type="entry name" value="DNA_helicase_DnaB-like_C"/>
</dbReference>
<dbReference type="GeneID" id="24725277"/>
<proteinExistence type="predicted"/>
<keyword evidence="3" id="KW-1185">Reference proteome</keyword>
<dbReference type="InterPro" id="IPR034154">
    <property type="entry name" value="TOPRIM_DnaG/twinkle"/>
</dbReference>
<feature type="domain" description="SF4 helicase" evidence="1">
    <location>
        <begin position="305"/>
        <end position="568"/>
    </location>
</feature>
<dbReference type="KEGG" id="vg:24725277"/>
<dbReference type="GO" id="GO:0005524">
    <property type="term" value="F:ATP binding"/>
    <property type="evidence" value="ECO:0007669"/>
    <property type="project" value="InterPro"/>
</dbReference>
<dbReference type="PROSITE" id="PS51199">
    <property type="entry name" value="SF4_HELICASE"/>
    <property type="match status" value="1"/>
</dbReference>
<dbReference type="RefSeq" id="YP_009152927.1">
    <property type="nucleotide sequence ID" value="NC_027395.1"/>
</dbReference>
<dbReference type="SUPFAM" id="SSF56731">
    <property type="entry name" value="DNA primase core"/>
    <property type="match status" value="1"/>
</dbReference>
<dbReference type="OrthoDB" id="615at10239"/>
<dbReference type="Gene3D" id="3.40.50.300">
    <property type="entry name" value="P-loop containing nucleotide triphosphate hydrolases"/>
    <property type="match status" value="1"/>
</dbReference>
<reference evidence="2 3" key="1">
    <citation type="journal article" date="2014" name="PLoS ONE">
        <title>Genomic, Proteomic, Morphological, and Phylogenetic Analyses of vB_EcoP_SU10, a Podoviridae Phage with C3 Morphology.</title>
        <authorList>
            <person name="Mirzaei M.K."/>
            <person name="Eriksson H."/>
            <person name="Kasuga K."/>
            <person name="Haggard-Ljungquist E."/>
            <person name="Nilsson A.S."/>
        </authorList>
    </citation>
    <scope>NUCLEOTIDE SEQUENCE [LARGE SCALE GENOMIC DNA]</scope>
</reference>
<accession>A0A0B4N1N0</accession>
<dbReference type="CDD" id="cd19483">
    <property type="entry name" value="RecA-like_Gp4D_helicase"/>
    <property type="match status" value="1"/>
</dbReference>
<gene>
    <name evidence="2" type="ORF">SU10_076</name>
</gene>